<keyword evidence="3" id="KW-1185">Reference proteome</keyword>
<dbReference type="AlphaFoldDB" id="A0A165SB66"/>
<feature type="region of interest" description="Disordered" evidence="1">
    <location>
        <begin position="47"/>
        <end position="73"/>
    </location>
</feature>
<proteinExistence type="predicted"/>
<dbReference type="EMBL" id="KV429044">
    <property type="protein sequence ID" value="KZT71758.1"/>
    <property type="molecule type" value="Genomic_DNA"/>
</dbReference>
<reference evidence="2 3" key="1">
    <citation type="journal article" date="2016" name="Mol. Biol. Evol.">
        <title>Comparative Genomics of Early-Diverging Mushroom-Forming Fungi Provides Insights into the Origins of Lignocellulose Decay Capabilities.</title>
        <authorList>
            <person name="Nagy L.G."/>
            <person name="Riley R."/>
            <person name="Tritt A."/>
            <person name="Adam C."/>
            <person name="Daum C."/>
            <person name="Floudas D."/>
            <person name="Sun H."/>
            <person name="Yadav J.S."/>
            <person name="Pangilinan J."/>
            <person name="Larsson K.H."/>
            <person name="Matsuura K."/>
            <person name="Barry K."/>
            <person name="Labutti K."/>
            <person name="Kuo R."/>
            <person name="Ohm R.A."/>
            <person name="Bhattacharya S.S."/>
            <person name="Shirouzu T."/>
            <person name="Yoshinaga Y."/>
            <person name="Martin F.M."/>
            <person name="Grigoriev I.V."/>
            <person name="Hibbett D.S."/>
        </authorList>
    </citation>
    <scope>NUCLEOTIDE SEQUENCE [LARGE SCALE GENOMIC DNA]</scope>
    <source>
        <strain evidence="2 3">L-15889</strain>
    </source>
</reference>
<evidence type="ECO:0000313" key="3">
    <source>
        <dbReference type="Proteomes" id="UP000076727"/>
    </source>
</evidence>
<evidence type="ECO:0000313" key="2">
    <source>
        <dbReference type="EMBL" id="KZT71758.1"/>
    </source>
</evidence>
<protein>
    <submittedName>
        <fullName evidence="2">Uncharacterized protein</fullName>
    </submittedName>
</protein>
<sequence length="247" mass="27010">MQNAGTSCARALRIAQYALRSKVSLRKAVTPFRPPSSRHAFFSTNLTDEAHPPQDAHVESEGEDKAHASVDGSVSGGVISEYATELENILQSSPAQNQNGALSEPTPTHTPSPSSHSSARPARARVHNARGARVAEALALSMFGDSPPRDHEGTQDLRSFAVEQALPLPPEIPPDSRDVLTDEEMRMYLAPLYSRRWSVVFTNDTKGKSQRVLTKMGVFKTDDLAQSFSRRALRHVHHVHPGCCATR</sequence>
<accession>A0A165SB66</accession>
<dbReference type="Proteomes" id="UP000076727">
    <property type="component" value="Unassembled WGS sequence"/>
</dbReference>
<organism evidence="2 3">
    <name type="scientific">Daedalea quercina L-15889</name>
    <dbReference type="NCBI Taxonomy" id="1314783"/>
    <lineage>
        <taxon>Eukaryota</taxon>
        <taxon>Fungi</taxon>
        <taxon>Dikarya</taxon>
        <taxon>Basidiomycota</taxon>
        <taxon>Agaricomycotina</taxon>
        <taxon>Agaricomycetes</taxon>
        <taxon>Polyporales</taxon>
        <taxon>Fomitopsis</taxon>
    </lineage>
</organism>
<name>A0A165SB66_9APHY</name>
<evidence type="ECO:0000256" key="1">
    <source>
        <dbReference type="SAM" id="MobiDB-lite"/>
    </source>
</evidence>
<gene>
    <name evidence="2" type="ORF">DAEQUDRAFT_96183</name>
</gene>
<feature type="region of interest" description="Disordered" evidence="1">
    <location>
        <begin position="93"/>
        <end position="128"/>
    </location>
</feature>
<dbReference type="OrthoDB" id="2804013at2759"/>
<feature type="compositionally biased region" description="Basic and acidic residues" evidence="1">
    <location>
        <begin position="48"/>
        <end position="68"/>
    </location>
</feature>
<feature type="compositionally biased region" description="Low complexity" evidence="1">
    <location>
        <begin position="105"/>
        <end position="121"/>
    </location>
</feature>